<keyword evidence="5" id="KW-0862">Zinc</keyword>
<dbReference type="EMBL" id="JAGHQM010001073">
    <property type="protein sequence ID" value="KAH0556554.1"/>
    <property type="molecule type" value="Genomic_DNA"/>
</dbReference>
<feature type="compositionally biased region" description="Polar residues" evidence="7">
    <location>
        <begin position="67"/>
        <end position="86"/>
    </location>
</feature>
<feature type="region of interest" description="Disordered" evidence="7">
    <location>
        <begin position="374"/>
        <end position="413"/>
    </location>
</feature>
<keyword evidence="2" id="KW-0479">Metal-binding</keyword>
<evidence type="ECO:0000259" key="8">
    <source>
        <dbReference type="PROSITE" id="PS00028"/>
    </source>
</evidence>
<organism evidence="9 10">
    <name type="scientific">Trichoglossum hirsutum</name>
    <dbReference type="NCBI Taxonomy" id="265104"/>
    <lineage>
        <taxon>Eukaryota</taxon>
        <taxon>Fungi</taxon>
        <taxon>Dikarya</taxon>
        <taxon>Ascomycota</taxon>
        <taxon>Pezizomycotina</taxon>
        <taxon>Geoglossomycetes</taxon>
        <taxon>Geoglossales</taxon>
        <taxon>Geoglossaceae</taxon>
        <taxon>Trichoglossum</taxon>
    </lineage>
</organism>
<dbReference type="PANTHER" id="PTHR24406">
    <property type="entry name" value="TRANSCRIPTIONAL REPRESSOR CTCFL-RELATED"/>
    <property type="match status" value="1"/>
</dbReference>
<evidence type="ECO:0000256" key="2">
    <source>
        <dbReference type="ARBA" id="ARBA00022723"/>
    </source>
</evidence>
<name>A0A9P8L8Z4_9PEZI</name>
<feature type="region of interest" description="Disordered" evidence="7">
    <location>
        <begin position="159"/>
        <end position="202"/>
    </location>
</feature>
<dbReference type="AlphaFoldDB" id="A0A9P8L8Z4"/>
<protein>
    <recommendedName>
        <fullName evidence="8">C2H2-type domain-containing protein</fullName>
    </recommendedName>
</protein>
<comment type="caution">
    <text evidence="9">The sequence shown here is derived from an EMBL/GenBank/DDBJ whole genome shotgun (WGS) entry which is preliminary data.</text>
</comment>
<evidence type="ECO:0000256" key="6">
    <source>
        <dbReference type="ARBA" id="ARBA00023242"/>
    </source>
</evidence>
<feature type="region of interest" description="Disordered" evidence="7">
    <location>
        <begin position="284"/>
        <end position="312"/>
    </location>
</feature>
<feature type="region of interest" description="Disordered" evidence="7">
    <location>
        <begin position="122"/>
        <end position="144"/>
    </location>
</feature>
<feature type="compositionally biased region" description="Basic and acidic residues" evidence="7">
    <location>
        <begin position="183"/>
        <end position="202"/>
    </location>
</feature>
<keyword evidence="10" id="KW-1185">Reference proteome</keyword>
<comment type="subcellular location">
    <subcellularLocation>
        <location evidence="1">Nucleus</location>
    </subcellularLocation>
</comment>
<reference evidence="9" key="1">
    <citation type="submission" date="2021-03" db="EMBL/GenBank/DDBJ databases">
        <title>Comparative genomics and phylogenomic investigation of the class Geoglossomycetes provide insights into ecological specialization and systematics.</title>
        <authorList>
            <person name="Melie T."/>
            <person name="Pirro S."/>
            <person name="Miller A.N."/>
            <person name="Quandt A."/>
        </authorList>
    </citation>
    <scope>NUCLEOTIDE SEQUENCE</scope>
    <source>
        <strain evidence="9">CAQ_001_2017</strain>
    </source>
</reference>
<evidence type="ECO:0000256" key="3">
    <source>
        <dbReference type="ARBA" id="ARBA00022737"/>
    </source>
</evidence>
<feature type="domain" description="C2H2-type" evidence="8">
    <location>
        <begin position="435"/>
        <end position="456"/>
    </location>
</feature>
<dbReference type="Proteomes" id="UP000750711">
    <property type="component" value="Unassembled WGS sequence"/>
</dbReference>
<feature type="region of interest" description="Disordered" evidence="7">
    <location>
        <begin position="60"/>
        <end position="107"/>
    </location>
</feature>
<evidence type="ECO:0000256" key="7">
    <source>
        <dbReference type="SAM" id="MobiDB-lite"/>
    </source>
</evidence>
<dbReference type="InterPro" id="IPR050888">
    <property type="entry name" value="ZnF_C2H2-type_TF"/>
</dbReference>
<evidence type="ECO:0000313" key="9">
    <source>
        <dbReference type="EMBL" id="KAH0556554.1"/>
    </source>
</evidence>
<evidence type="ECO:0000256" key="1">
    <source>
        <dbReference type="ARBA" id="ARBA00004123"/>
    </source>
</evidence>
<keyword evidence="4" id="KW-0863">Zinc-finger</keyword>
<proteinExistence type="predicted"/>
<evidence type="ECO:0000256" key="4">
    <source>
        <dbReference type="ARBA" id="ARBA00022771"/>
    </source>
</evidence>
<gene>
    <name evidence="9" type="ORF">GP486_005591</name>
</gene>
<evidence type="ECO:0000313" key="10">
    <source>
        <dbReference type="Proteomes" id="UP000750711"/>
    </source>
</evidence>
<dbReference type="GO" id="GO:0008270">
    <property type="term" value="F:zinc ion binding"/>
    <property type="evidence" value="ECO:0007669"/>
    <property type="project" value="UniProtKB-KW"/>
</dbReference>
<dbReference type="GO" id="GO:0005634">
    <property type="term" value="C:nucleus"/>
    <property type="evidence" value="ECO:0007669"/>
    <property type="project" value="UniProtKB-SubCell"/>
</dbReference>
<accession>A0A9P8L8Z4</accession>
<dbReference type="InterPro" id="IPR013087">
    <property type="entry name" value="Znf_C2H2_type"/>
</dbReference>
<sequence>MPNHQLDRSEVLREFYRIALDRDINPAGGNTNPWRRNPVDPVAGICDGLAEDLATTATIAQDRDAKQISQLSRPSSSTRLESQQPTKSDDSQQDLASSASSRTQSFSPVALGYDEIAPIESSHTSIGSDRDVQLEDPSSPGDLIDRDLHEIALDTIVATPEERPHDGAPVQPVLVESHPSDQPPRHLSEDEPTPERALGRTEFRASQLREKIKDELSALRNLNIALQAKSTDASMQGEYQQISYAPADSVEEPISWLDTMRHNVYYNLEGEGKQSHIDMWHLKSRHGRPSSTTSRRKRRRANVQDATEEDREALLGRCSPALSENEASTPVIDTLAQTSMPLILPPRRPASSSTLIRPSGSSVFTLALVFGEGTGSSLSTRPPPSSAGTALSWLGSPSHPRLNEGETGRLKSSSSSIEKFKAVAAPDDIPGPVQCTFCLKRFTSQRAWDQHEQSQHLPQQEWVCMPWGPVEEIDGQVICVFCGATDPEASHFDQHNHDICYDSETKDRTFVSKEDLQEHLRMIHGQPAMSRCMEEWSWAPEDNAWYWNCGFCDTLLTSWSDRIEHIGDHFRGGKTMSSWDPLTPPHPLHKTTLTRIPWLPALLWGPETLLALLFEQHNQMSRTHEEEEERQPCAHCGAGIASERELRCHEAVWHLPREVWTCPTTADIQAALHIQAGPLAQFLFPGDDTAAPDNNKDACPYCSDSCAHLGDGWGARADHLRAAHGFGACHPPFKFVAPAHALFHLANVHNVLLGDFTAKVVESCRSEDPPLAAAAKHHD</sequence>
<keyword evidence="3" id="KW-0677">Repeat</keyword>
<dbReference type="SMART" id="SM00355">
    <property type="entry name" value="ZnF_C2H2"/>
    <property type="match status" value="4"/>
</dbReference>
<feature type="compositionally biased region" description="Low complexity" evidence="7">
    <location>
        <begin position="93"/>
        <end position="107"/>
    </location>
</feature>
<evidence type="ECO:0000256" key="5">
    <source>
        <dbReference type="ARBA" id="ARBA00022833"/>
    </source>
</evidence>
<dbReference type="PROSITE" id="PS00028">
    <property type="entry name" value="ZINC_FINGER_C2H2_1"/>
    <property type="match status" value="1"/>
</dbReference>
<feature type="compositionally biased region" description="Basic residues" evidence="7">
    <location>
        <begin position="284"/>
        <end position="301"/>
    </location>
</feature>
<keyword evidence="6" id="KW-0539">Nucleus</keyword>